<organism evidence="1 2">
    <name type="scientific">Tetragonisca angustula</name>
    <dbReference type="NCBI Taxonomy" id="166442"/>
    <lineage>
        <taxon>Eukaryota</taxon>
        <taxon>Metazoa</taxon>
        <taxon>Ecdysozoa</taxon>
        <taxon>Arthropoda</taxon>
        <taxon>Hexapoda</taxon>
        <taxon>Insecta</taxon>
        <taxon>Pterygota</taxon>
        <taxon>Neoptera</taxon>
        <taxon>Endopterygota</taxon>
        <taxon>Hymenoptera</taxon>
        <taxon>Apocrita</taxon>
        <taxon>Aculeata</taxon>
        <taxon>Apoidea</taxon>
        <taxon>Anthophila</taxon>
        <taxon>Apidae</taxon>
        <taxon>Tetragonisca</taxon>
    </lineage>
</organism>
<dbReference type="EMBL" id="JAWNGG020000127">
    <property type="protein sequence ID" value="KAK9300316.1"/>
    <property type="molecule type" value="Genomic_DNA"/>
</dbReference>
<accession>A0AAW0ZSE9</accession>
<protein>
    <submittedName>
        <fullName evidence="1">Uncharacterized protein</fullName>
    </submittedName>
</protein>
<dbReference type="Proteomes" id="UP001432146">
    <property type="component" value="Unassembled WGS sequence"/>
</dbReference>
<keyword evidence="2" id="KW-1185">Reference proteome</keyword>
<sequence length="153" mass="17186">MYTGLRGRLDVPTGRRIDNAWALSILGTHWQVGGVDIDRVPEERRAPCSPALYNSSSPRFLVFVPPRDRLSDPVLGASESNVFGNVTERVANRACSPRKASSIIVTVRLVRSMETGTDKPKYHEVWVLYPEAETEYIARFRYHTGTCSHIIVV</sequence>
<name>A0AAW0ZSE9_9HYME</name>
<dbReference type="AlphaFoldDB" id="A0AAW0ZSE9"/>
<reference evidence="1 2" key="1">
    <citation type="submission" date="2024-05" db="EMBL/GenBank/DDBJ databases">
        <title>The nuclear and mitochondrial genome assemblies of Tetragonisca angustula (Apidae: Meliponini), a tiny yet remarkable pollinator in the Neotropics.</title>
        <authorList>
            <person name="Ferrari R."/>
            <person name="Ricardo P.C."/>
            <person name="Dias F.C."/>
            <person name="Araujo N.S."/>
            <person name="Soares D.O."/>
            <person name="Zhou Q.-S."/>
            <person name="Zhu C.-D."/>
            <person name="Coutinho L."/>
            <person name="Airas M.C."/>
            <person name="Batista T.M."/>
        </authorList>
    </citation>
    <scope>NUCLEOTIDE SEQUENCE [LARGE SCALE GENOMIC DNA]</scope>
    <source>
        <strain evidence="1">ASF017062</strain>
        <tissue evidence="1">Abdomen</tissue>
    </source>
</reference>
<evidence type="ECO:0000313" key="2">
    <source>
        <dbReference type="Proteomes" id="UP001432146"/>
    </source>
</evidence>
<gene>
    <name evidence="1" type="ORF">QLX08_006873</name>
</gene>
<evidence type="ECO:0000313" key="1">
    <source>
        <dbReference type="EMBL" id="KAK9300316.1"/>
    </source>
</evidence>
<comment type="caution">
    <text evidence="1">The sequence shown here is derived from an EMBL/GenBank/DDBJ whole genome shotgun (WGS) entry which is preliminary data.</text>
</comment>
<proteinExistence type="predicted"/>